<dbReference type="InterPro" id="IPR050400">
    <property type="entry name" value="Bact_Cytoskel_RodZ"/>
</dbReference>
<sequence length="340" mass="35999">MSTEQRDAMPPNGEFRPDDGRMAHPGATLQAAREAKGLSTAEAATSLRLPEKILVHLEAGRFDQLPGDTFARGYVRSYARLLGLDANRLVLEYDRSRGIEVRERQVSGIDKMTKPGKAGGMLVTWTTVIVALAILASILLWWYDSQPTRSVEDVSSIAGQALDEVEVDALALPENFASEPSPPGEAAMSVPDPVTSVTDAEGPADATGNLAVPDDGTMSDGAAEIPVEEPQAALDQVEQPQPTAVVEQEPVVESQEQPAVAGSGLQMQFTGDCWVQVRTPGGDSLHSGLMQAGQSLSIDHQGPIEVVIGAVEAVSTIAFNGEPVDTQSVRESGVVRLRLG</sequence>
<keyword evidence="2" id="KW-1133">Transmembrane helix</keyword>
<keyword evidence="2" id="KW-0472">Membrane</keyword>
<feature type="region of interest" description="Disordered" evidence="1">
    <location>
        <begin position="196"/>
        <end position="215"/>
    </location>
</feature>
<evidence type="ECO:0000256" key="2">
    <source>
        <dbReference type="SAM" id="Phobius"/>
    </source>
</evidence>
<proteinExistence type="predicted"/>
<dbReference type="Pfam" id="PF13413">
    <property type="entry name" value="HTH_25"/>
    <property type="match status" value="1"/>
</dbReference>
<evidence type="ECO:0000313" key="5">
    <source>
        <dbReference type="Proteomes" id="UP000638188"/>
    </source>
</evidence>
<evidence type="ECO:0000259" key="3">
    <source>
        <dbReference type="Pfam" id="PF13464"/>
    </source>
</evidence>
<dbReference type="Pfam" id="PF13464">
    <property type="entry name" value="RodZ_C"/>
    <property type="match status" value="1"/>
</dbReference>
<comment type="caution">
    <text evidence="4">The sequence shown here is derived from an EMBL/GenBank/DDBJ whole genome shotgun (WGS) entry which is preliminary data.</text>
</comment>
<dbReference type="EMBL" id="BMFF01000005">
    <property type="protein sequence ID" value="GGD05502.1"/>
    <property type="molecule type" value="Genomic_DNA"/>
</dbReference>
<dbReference type="Proteomes" id="UP000638188">
    <property type="component" value="Unassembled WGS sequence"/>
</dbReference>
<evidence type="ECO:0000256" key="1">
    <source>
        <dbReference type="SAM" id="MobiDB-lite"/>
    </source>
</evidence>
<dbReference type="PANTHER" id="PTHR34475:SF1">
    <property type="entry name" value="CYTOSKELETON PROTEIN RODZ"/>
    <property type="match status" value="1"/>
</dbReference>
<dbReference type="RefSeq" id="WP_150278091.1">
    <property type="nucleotide sequence ID" value="NZ_BMFF01000005.1"/>
</dbReference>
<keyword evidence="5" id="KW-1185">Reference proteome</keyword>
<gene>
    <name evidence="4" type="ORF">GCM10007418_25620</name>
</gene>
<feature type="region of interest" description="Disordered" evidence="1">
    <location>
        <begin position="1"/>
        <end position="23"/>
    </location>
</feature>
<dbReference type="Gene3D" id="1.10.260.40">
    <property type="entry name" value="lambda repressor-like DNA-binding domains"/>
    <property type="match status" value="1"/>
</dbReference>
<name>A0ABQ1PVZ3_9GAMM</name>
<dbReference type="InterPro" id="IPR010982">
    <property type="entry name" value="Lambda_DNA-bd_dom_sf"/>
</dbReference>
<feature type="transmembrane region" description="Helical" evidence="2">
    <location>
        <begin position="122"/>
        <end position="143"/>
    </location>
</feature>
<dbReference type="PANTHER" id="PTHR34475">
    <property type="match status" value="1"/>
</dbReference>
<organism evidence="4 5">
    <name type="scientific">Halopseudomonas salina</name>
    <dbReference type="NCBI Taxonomy" id="1323744"/>
    <lineage>
        <taxon>Bacteria</taxon>
        <taxon>Pseudomonadati</taxon>
        <taxon>Pseudomonadota</taxon>
        <taxon>Gammaproteobacteria</taxon>
        <taxon>Pseudomonadales</taxon>
        <taxon>Pseudomonadaceae</taxon>
        <taxon>Halopseudomonas</taxon>
    </lineage>
</organism>
<reference evidence="5" key="1">
    <citation type="journal article" date="2019" name="Int. J. Syst. Evol. Microbiol.">
        <title>The Global Catalogue of Microorganisms (GCM) 10K type strain sequencing project: providing services to taxonomists for standard genome sequencing and annotation.</title>
        <authorList>
            <consortium name="The Broad Institute Genomics Platform"/>
            <consortium name="The Broad Institute Genome Sequencing Center for Infectious Disease"/>
            <person name="Wu L."/>
            <person name="Ma J."/>
        </authorList>
    </citation>
    <scope>NUCLEOTIDE SEQUENCE [LARGE SCALE GENOMIC DNA]</scope>
    <source>
        <strain evidence="5">CGMCC 1.12482</strain>
    </source>
</reference>
<dbReference type="InterPro" id="IPR025194">
    <property type="entry name" value="RodZ-like_C"/>
</dbReference>
<keyword evidence="2" id="KW-0812">Transmembrane</keyword>
<feature type="domain" description="Cytoskeleton protein RodZ-like C-terminal" evidence="3">
    <location>
        <begin position="266"/>
        <end position="337"/>
    </location>
</feature>
<protein>
    <submittedName>
        <fullName evidence="4">Cro/Cl family transcriptional regulator</fullName>
    </submittedName>
</protein>
<evidence type="ECO:0000313" key="4">
    <source>
        <dbReference type="EMBL" id="GGD05502.1"/>
    </source>
</evidence>
<accession>A0ABQ1PVZ3</accession>